<dbReference type="STRING" id="350688.Clos_2794"/>
<dbReference type="Proteomes" id="UP000000269">
    <property type="component" value="Chromosome"/>
</dbReference>
<dbReference type="EMBL" id="CP000853">
    <property type="protein sequence ID" value="ABW20325.1"/>
    <property type="molecule type" value="Genomic_DNA"/>
</dbReference>
<feature type="domain" description="DnaB/C C-terminal" evidence="2">
    <location>
        <begin position="249"/>
        <end position="310"/>
    </location>
</feature>
<feature type="domain" description="DnaB/C C-terminal" evidence="2">
    <location>
        <begin position="154"/>
        <end position="226"/>
    </location>
</feature>
<evidence type="ECO:0000259" key="2">
    <source>
        <dbReference type="Pfam" id="PF07261"/>
    </source>
</evidence>
<dbReference type="InterPro" id="IPR034829">
    <property type="entry name" value="DnaD-like_sf"/>
</dbReference>
<dbReference type="InterPro" id="IPR006343">
    <property type="entry name" value="DnaB/C_C"/>
</dbReference>
<dbReference type="Pfam" id="PF07261">
    <property type="entry name" value="DnaB_2"/>
    <property type="match status" value="2"/>
</dbReference>
<evidence type="ECO:0000256" key="1">
    <source>
        <dbReference type="ARBA" id="ARBA00093462"/>
    </source>
</evidence>
<keyword evidence="4" id="KW-1185">Reference proteome</keyword>
<organism evidence="3 4">
    <name type="scientific">Alkaliphilus oremlandii (strain OhILAs)</name>
    <name type="common">Clostridium oremlandii (strain OhILAs)</name>
    <dbReference type="NCBI Taxonomy" id="350688"/>
    <lineage>
        <taxon>Bacteria</taxon>
        <taxon>Bacillati</taxon>
        <taxon>Bacillota</taxon>
        <taxon>Clostridia</taxon>
        <taxon>Peptostreptococcales</taxon>
        <taxon>Natronincolaceae</taxon>
        <taxon>Alkaliphilus</taxon>
    </lineage>
</organism>
<dbReference type="PANTHER" id="PTHR37293:SF5">
    <property type="entry name" value="DNA REPLICATION PROTEIN"/>
    <property type="match status" value="1"/>
</dbReference>
<proteinExistence type="inferred from homology"/>
<dbReference type="InterPro" id="IPR017019">
    <property type="entry name" value="DNA_replication_prd_bac"/>
</dbReference>
<dbReference type="InterPro" id="IPR053162">
    <property type="entry name" value="DnaD"/>
</dbReference>
<dbReference type="NCBIfam" id="TIGR01446">
    <property type="entry name" value="DnaD_dom"/>
    <property type="match status" value="2"/>
</dbReference>
<evidence type="ECO:0000313" key="4">
    <source>
        <dbReference type="Proteomes" id="UP000000269"/>
    </source>
</evidence>
<gene>
    <name evidence="3" type="ordered locus">Clos_2794</name>
</gene>
<accession>A8MKJ3</accession>
<dbReference type="Gene3D" id="1.10.10.630">
    <property type="entry name" value="DnaD domain-like"/>
    <property type="match status" value="2"/>
</dbReference>
<dbReference type="HOGENOM" id="CLU_050990_1_0_9"/>
<dbReference type="KEGG" id="aoe:Clos_2794"/>
<reference evidence="4" key="1">
    <citation type="submission" date="2007-10" db="EMBL/GenBank/DDBJ databases">
        <title>Complete genome of Alkaliphilus oremlandii OhILAs.</title>
        <authorList>
            <person name="Copeland A."/>
            <person name="Lucas S."/>
            <person name="Lapidus A."/>
            <person name="Barry K."/>
            <person name="Detter J.C."/>
            <person name="Glavina del Rio T."/>
            <person name="Hammon N."/>
            <person name="Israni S."/>
            <person name="Dalin E."/>
            <person name="Tice H."/>
            <person name="Pitluck S."/>
            <person name="Chain P."/>
            <person name="Malfatti S."/>
            <person name="Shin M."/>
            <person name="Vergez L."/>
            <person name="Schmutz J."/>
            <person name="Larimer F."/>
            <person name="Land M."/>
            <person name="Hauser L."/>
            <person name="Kyrpides N."/>
            <person name="Mikhailova N."/>
            <person name="Stolz J.F."/>
            <person name="Dawson A."/>
            <person name="Fisher E."/>
            <person name="Crable B."/>
            <person name="Perera E."/>
            <person name="Lisak J."/>
            <person name="Ranganathan M."/>
            <person name="Basu P."/>
            <person name="Richardson P."/>
        </authorList>
    </citation>
    <scope>NUCLEOTIDE SEQUENCE [LARGE SCALE GENOMIC DNA]</scope>
    <source>
        <strain evidence="4">OhILAs</strain>
    </source>
</reference>
<dbReference type="eggNOG" id="COG3935">
    <property type="taxonomic scope" value="Bacteria"/>
</dbReference>
<dbReference type="PANTHER" id="PTHR37293">
    <property type="entry name" value="PHAGE REPLICATION PROTEIN-RELATED"/>
    <property type="match status" value="1"/>
</dbReference>
<protein>
    <submittedName>
        <fullName evidence="3">Primosome, DnaD subunit</fullName>
    </submittedName>
</protein>
<sequence>MMSFIKGNTSIDLGDTPIENIFIDVYMPMTNGTFVQVYLLGYKYAFDRDPNMEVSNLSIAKHLNIPLSDVLSAWDFWESKKIIVKHPSDDGDENNYKVEFVNLKQLYIDNNYKPTYAISSEESTASQKPSTYTCSPEDLLEANKVPEIRALFVEIRKIIARELQPNEMSKIIELIKRYNVDTPLIAEAFRYSKEQGKARHILSFASGVIRNWYDQGIFTVEELNDHLGKQSQRYEIYNKVFKSLGFASRGPSEAEKKIMDSWVDQFHFTIDVILAACQNSSKTSNPSINYIHAILKSWYESGIKEVGDIERLDKIERKSTSSKPVQAANKIKTKFHLAKSRGDKYTADELEALILNNQKNKLNR</sequence>
<dbReference type="PIRSF" id="PIRSF033722">
    <property type="entry name" value="DnaD_CA_C3587_prd"/>
    <property type="match status" value="1"/>
</dbReference>
<dbReference type="SUPFAM" id="SSF158499">
    <property type="entry name" value="DnaD domain-like"/>
    <property type="match status" value="2"/>
</dbReference>
<evidence type="ECO:0000313" key="3">
    <source>
        <dbReference type="EMBL" id="ABW20325.1"/>
    </source>
</evidence>
<name>A8MKJ3_ALKOO</name>
<comment type="similarity">
    <text evidence="1">Belongs to the DnaB/DnaD family.</text>
</comment>
<dbReference type="AlphaFoldDB" id="A8MKJ3"/>